<dbReference type="Gene3D" id="1.10.760.10">
    <property type="entry name" value="Cytochrome c-like domain"/>
    <property type="match status" value="1"/>
</dbReference>
<dbReference type="InterPro" id="IPR036909">
    <property type="entry name" value="Cyt_c-like_dom_sf"/>
</dbReference>
<feature type="signal peptide" evidence="5">
    <location>
        <begin position="1"/>
        <end position="24"/>
    </location>
</feature>
<organism evidence="7 8">
    <name type="scientific">Sorangium cellulosum</name>
    <name type="common">Polyangium cellulosum</name>
    <dbReference type="NCBI Taxonomy" id="56"/>
    <lineage>
        <taxon>Bacteria</taxon>
        <taxon>Pseudomonadati</taxon>
        <taxon>Myxococcota</taxon>
        <taxon>Polyangia</taxon>
        <taxon>Polyangiales</taxon>
        <taxon>Polyangiaceae</taxon>
        <taxon>Sorangium</taxon>
    </lineage>
</organism>
<dbReference type="PROSITE" id="PS51007">
    <property type="entry name" value="CYTC"/>
    <property type="match status" value="1"/>
</dbReference>
<evidence type="ECO:0000256" key="2">
    <source>
        <dbReference type="ARBA" id="ARBA00022723"/>
    </source>
</evidence>
<dbReference type="GO" id="GO:0020037">
    <property type="term" value="F:heme binding"/>
    <property type="evidence" value="ECO:0007669"/>
    <property type="project" value="InterPro"/>
</dbReference>
<dbReference type="InterPro" id="IPR009056">
    <property type="entry name" value="Cyt_c-like_dom"/>
</dbReference>
<keyword evidence="5" id="KW-0732">Signal</keyword>
<name>A0A2L0F846_SORCE</name>
<dbReference type="EMBL" id="CP012673">
    <property type="protein sequence ID" value="AUX47768.1"/>
    <property type="molecule type" value="Genomic_DNA"/>
</dbReference>
<evidence type="ECO:0000256" key="5">
    <source>
        <dbReference type="SAM" id="SignalP"/>
    </source>
</evidence>
<evidence type="ECO:0000259" key="6">
    <source>
        <dbReference type="PROSITE" id="PS51007"/>
    </source>
</evidence>
<feature type="domain" description="Cytochrome c" evidence="6">
    <location>
        <begin position="253"/>
        <end position="407"/>
    </location>
</feature>
<dbReference type="SUPFAM" id="SSF46626">
    <property type="entry name" value="Cytochrome c"/>
    <property type="match status" value="1"/>
</dbReference>
<gene>
    <name evidence="7" type="ORF">SOCE26_092920</name>
</gene>
<dbReference type="GO" id="GO:0009055">
    <property type="term" value="F:electron transfer activity"/>
    <property type="evidence" value="ECO:0007669"/>
    <property type="project" value="InterPro"/>
</dbReference>
<reference evidence="7 8" key="1">
    <citation type="submission" date="2015-09" db="EMBL/GenBank/DDBJ databases">
        <title>Sorangium comparison.</title>
        <authorList>
            <person name="Zaburannyi N."/>
            <person name="Bunk B."/>
            <person name="Overmann J."/>
            <person name="Mueller R."/>
        </authorList>
    </citation>
    <scope>NUCLEOTIDE SEQUENCE [LARGE SCALE GENOMIC DNA]</scope>
    <source>
        <strain evidence="7 8">So ce26</strain>
    </source>
</reference>
<evidence type="ECO:0000313" key="7">
    <source>
        <dbReference type="EMBL" id="AUX47768.1"/>
    </source>
</evidence>
<keyword evidence="3 4" id="KW-0408">Iron</keyword>
<evidence type="ECO:0000313" key="8">
    <source>
        <dbReference type="Proteomes" id="UP000238348"/>
    </source>
</evidence>
<evidence type="ECO:0000256" key="3">
    <source>
        <dbReference type="ARBA" id="ARBA00023004"/>
    </source>
</evidence>
<dbReference type="AlphaFoldDB" id="A0A2L0F846"/>
<protein>
    <recommendedName>
        <fullName evidence="6">Cytochrome c domain-containing protein</fullName>
    </recommendedName>
</protein>
<dbReference type="OrthoDB" id="5484779at2"/>
<evidence type="ECO:0000256" key="4">
    <source>
        <dbReference type="PROSITE-ProRule" id="PRU00433"/>
    </source>
</evidence>
<keyword evidence="1 4" id="KW-0349">Heme</keyword>
<dbReference type="PROSITE" id="PS51257">
    <property type="entry name" value="PROKAR_LIPOPROTEIN"/>
    <property type="match status" value="1"/>
</dbReference>
<evidence type="ECO:0000256" key="1">
    <source>
        <dbReference type="ARBA" id="ARBA00022617"/>
    </source>
</evidence>
<accession>A0A2L0F846</accession>
<feature type="chain" id="PRO_5014785203" description="Cytochrome c domain-containing protein" evidence="5">
    <location>
        <begin position="25"/>
        <end position="524"/>
    </location>
</feature>
<proteinExistence type="predicted"/>
<sequence length="524" mass="55574">MPSSWSRLLGLLPALATAFITSCAEPEPGGDAEGVQAVSSGLTAQDRLDLCAQDPRVIAGLVSAQVCAGADIFFRETFEGNGRACATCHPVANNFTIDVPFINALAASNPLDPLFVAEQDPALAELETPDLRALGLIRENVDGFEDLPNKFVLRGVPHTLSMSLTIAPDLADGSTNPPVHRTGWSGDGAPGDGSLREFLTGAINQHYPTDLGRQPGVAFRLPTSQELDLTEAFQLSLGRTNELNLQQVNLTDPDANDGRLAFMDPARGRCNVCHFNGGANHQSTGLNRNLDTGTRLAPATGTIGAFDGGFGGQNLATPNIDAVGAGFLNGFGDGKFNTPPVIEAVDNPPFFHTNAFGNTIEAAVAFYTGPQFSVSPAAAELTAQFGTPIAFPNDDINKMGRFLRVLSAAFNLDIAKQRLQAAQTLVNQFNNTRADIQLGLMDLARVEIDDALEVLAVDPSANPLHPVAQTRLQEAKSEIAAGLAATTWSQRQSRISTAISRVQSARDHFGSNINFQLGQGNLMY</sequence>
<dbReference type="Proteomes" id="UP000238348">
    <property type="component" value="Chromosome"/>
</dbReference>
<dbReference type="GO" id="GO:0046872">
    <property type="term" value="F:metal ion binding"/>
    <property type="evidence" value="ECO:0007669"/>
    <property type="project" value="UniProtKB-KW"/>
</dbReference>
<keyword evidence="2 4" id="KW-0479">Metal-binding</keyword>